<dbReference type="Gene3D" id="3.30.470.20">
    <property type="entry name" value="ATP-grasp fold, B domain"/>
    <property type="match status" value="1"/>
</dbReference>
<dbReference type="InterPro" id="IPR013815">
    <property type="entry name" value="ATP_grasp_subdomain_1"/>
</dbReference>
<keyword evidence="2 4" id="KW-0547">Nucleotide-binding</keyword>
<dbReference type="InterPro" id="IPR052032">
    <property type="entry name" value="ATP-dep_AA_Ligase"/>
</dbReference>
<organism evidence="6 7">
    <name type="scientific">Bacillus manliponensis</name>
    <dbReference type="NCBI Taxonomy" id="574376"/>
    <lineage>
        <taxon>Bacteria</taxon>
        <taxon>Bacillati</taxon>
        <taxon>Bacillota</taxon>
        <taxon>Bacilli</taxon>
        <taxon>Bacillales</taxon>
        <taxon>Bacillaceae</taxon>
        <taxon>Bacillus</taxon>
        <taxon>Bacillus cereus group</taxon>
    </lineage>
</organism>
<dbReference type="GO" id="GO:0046872">
    <property type="term" value="F:metal ion binding"/>
    <property type="evidence" value="ECO:0007669"/>
    <property type="project" value="InterPro"/>
</dbReference>
<evidence type="ECO:0000256" key="2">
    <source>
        <dbReference type="ARBA" id="ARBA00022741"/>
    </source>
</evidence>
<evidence type="ECO:0000256" key="1">
    <source>
        <dbReference type="ARBA" id="ARBA00022598"/>
    </source>
</evidence>
<name>A0A073K164_9BACI</name>
<dbReference type="PROSITE" id="PS50975">
    <property type="entry name" value="ATP_GRASP"/>
    <property type="match status" value="1"/>
</dbReference>
<dbReference type="OrthoDB" id="9803907at2"/>
<evidence type="ECO:0000259" key="5">
    <source>
        <dbReference type="PROSITE" id="PS50975"/>
    </source>
</evidence>
<dbReference type="InterPro" id="IPR003806">
    <property type="entry name" value="ATP-grasp_PylC-type"/>
</dbReference>
<dbReference type="RefSeq" id="WP_034637703.1">
    <property type="nucleotide sequence ID" value="NZ_CBCSJC010000003.1"/>
</dbReference>
<dbReference type="GO" id="GO:0016874">
    <property type="term" value="F:ligase activity"/>
    <property type="evidence" value="ECO:0007669"/>
    <property type="project" value="UniProtKB-KW"/>
</dbReference>
<accession>A0A073K164</accession>
<dbReference type="PANTHER" id="PTHR43585">
    <property type="entry name" value="FUMIPYRROLE BIOSYNTHESIS PROTEIN C"/>
    <property type="match status" value="1"/>
</dbReference>
<dbReference type="Gene3D" id="3.40.50.20">
    <property type="match status" value="1"/>
</dbReference>
<keyword evidence="1" id="KW-0436">Ligase</keyword>
<comment type="caution">
    <text evidence="6">The sequence shown here is derived from an EMBL/GenBank/DDBJ whole genome shotgun (WGS) entry which is preliminary data.</text>
</comment>
<proteinExistence type="predicted"/>
<dbReference type="InterPro" id="IPR048764">
    <property type="entry name" value="PylC_N"/>
</dbReference>
<reference evidence="6 7" key="1">
    <citation type="submission" date="2014-06" db="EMBL/GenBank/DDBJ databases">
        <title>Draft genome sequence of Bacillus manliponensis JCM 15802 (MCCC 1A00708).</title>
        <authorList>
            <person name="Lai Q."/>
            <person name="Liu Y."/>
            <person name="Shao Z."/>
        </authorList>
    </citation>
    <scope>NUCLEOTIDE SEQUENCE [LARGE SCALE GENOMIC DNA]</scope>
    <source>
        <strain evidence="6 7">JCM 15802</strain>
    </source>
</reference>
<dbReference type="Pfam" id="PF02655">
    <property type="entry name" value="ATP-grasp_3"/>
    <property type="match status" value="1"/>
</dbReference>
<dbReference type="eggNOG" id="COG1181">
    <property type="taxonomic scope" value="Bacteria"/>
</dbReference>
<dbReference type="SUPFAM" id="SSF56059">
    <property type="entry name" value="Glutathione synthetase ATP-binding domain-like"/>
    <property type="match status" value="1"/>
</dbReference>
<dbReference type="InterPro" id="IPR011761">
    <property type="entry name" value="ATP-grasp"/>
</dbReference>
<dbReference type="Pfam" id="PF21360">
    <property type="entry name" value="PylC-like_N"/>
    <property type="match status" value="1"/>
</dbReference>
<evidence type="ECO:0000313" key="6">
    <source>
        <dbReference type="EMBL" id="KEK20291.1"/>
    </source>
</evidence>
<dbReference type="PANTHER" id="PTHR43585:SF2">
    <property type="entry name" value="ATP-GRASP ENZYME FSQD"/>
    <property type="match status" value="1"/>
</dbReference>
<protein>
    <submittedName>
        <fullName evidence="6">Transcriptional regulator</fullName>
    </submittedName>
</protein>
<sequence length="329" mass="37785">MVKNNINILFTSSGRRVALLKKFKEVFVKENINGKIVTADFKETAPTAFFSDQHFIVPKVTDKSYVEELLKICEEENINLLIPLIDTELILLAENKIMFEEKGVKVFVSSKELNEIANNKIKTYKFFTNYNIPTPKVYTNEELVESQYSFPLLIKPYDGSSSKGVTKVKNEKELYFFKDYIENAMVQEYVCGEEYTVDVMIDFYGNIKTIVPRLRIETRAGEVSKGITKKDDEIIEAVERVIQALPNPSGCITLQCFKKDNGEIVFIEINPRFGGGIPLSIEAGANFPLWSIQMVQGLVFTEQDFNWRENVMMLRYDEATFTEKVSIWS</sequence>
<dbReference type="EMBL" id="JOTN01000004">
    <property type="protein sequence ID" value="KEK20291.1"/>
    <property type="molecule type" value="Genomic_DNA"/>
</dbReference>
<keyword evidence="7" id="KW-1185">Reference proteome</keyword>
<feature type="domain" description="ATP-grasp" evidence="5">
    <location>
        <begin position="124"/>
        <end position="296"/>
    </location>
</feature>
<evidence type="ECO:0000256" key="4">
    <source>
        <dbReference type="PROSITE-ProRule" id="PRU00409"/>
    </source>
</evidence>
<dbReference type="Proteomes" id="UP000027822">
    <property type="component" value="Unassembled WGS sequence"/>
</dbReference>
<evidence type="ECO:0000313" key="7">
    <source>
        <dbReference type="Proteomes" id="UP000027822"/>
    </source>
</evidence>
<dbReference type="GO" id="GO:0005524">
    <property type="term" value="F:ATP binding"/>
    <property type="evidence" value="ECO:0007669"/>
    <property type="project" value="UniProtKB-UniRule"/>
</dbReference>
<dbReference type="STRING" id="574376.BAMA_17800"/>
<gene>
    <name evidence="6" type="ORF">BAMA_17800</name>
</gene>
<evidence type="ECO:0000256" key="3">
    <source>
        <dbReference type="ARBA" id="ARBA00022840"/>
    </source>
</evidence>
<dbReference type="Gene3D" id="3.30.1490.20">
    <property type="entry name" value="ATP-grasp fold, A domain"/>
    <property type="match status" value="1"/>
</dbReference>
<keyword evidence="3 4" id="KW-0067">ATP-binding</keyword>
<dbReference type="AlphaFoldDB" id="A0A073K164"/>